<dbReference type="EMBL" id="CM041538">
    <property type="protein sequence ID" value="KAI3368219.1"/>
    <property type="molecule type" value="Genomic_DNA"/>
</dbReference>
<organism evidence="1 2">
    <name type="scientific">Scortum barcoo</name>
    <name type="common">barcoo grunter</name>
    <dbReference type="NCBI Taxonomy" id="214431"/>
    <lineage>
        <taxon>Eukaryota</taxon>
        <taxon>Metazoa</taxon>
        <taxon>Chordata</taxon>
        <taxon>Craniata</taxon>
        <taxon>Vertebrata</taxon>
        <taxon>Euteleostomi</taxon>
        <taxon>Actinopterygii</taxon>
        <taxon>Neopterygii</taxon>
        <taxon>Teleostei</taxon>
        <taxon>Neoteleostei</taxon>
        <taxon>Acanthomorphata</taxon>
        <taxon>Eupercaria</taxon>
        <taxon>Centrarchiformes</taxon>
        <taxon>Terapontoidei</taxon>
        <taxon>Terapontidae</taxon>
        <taxon>Scortum</taxon>
    </lineage>
</organism>
<comment type="caution">
    <text evidence="1">The sequence shown here is derived from an EMBL/GenBank/DDBJ whole genome shotgun (WGS) entry which is preliminary data.</text>
</comment>
<gene>
    <name evidence="1" type="ORF">L3Q82_007946</name>
</gene>
<dbReference type="Proteomes" id="UP000831701">
    <property type="component" value="Chromosome 8"/>
</dbReference>
<keyword evidence="2" id="KW-1185">Reference proteome</keyword>
<name>A0ACB8WKD1_9TELE</name>
<reference evidence="1" key="1">
    <citation type="submission" date="2022-04" db="EMBL/GenBank/DDBJ databases">
        <title>Jade perch genome.</title>
        <authorList>
            <person name="Chao B."/>
        </authorList>
    </citation>
    <scope>NUCLEOTIDE SEQUENCE</scope>
    <source>
        <strain evidence="1">CB-2022</strain>
    </source>
</reference>
<sequence>MEQRKVCDRWRNDEVRALLSIYGEEDIQREFERSTRNNWVYLKISDRLRELNIIHTGKQCRDKLKKLKQDYRRIKNHNVRNGSNCWTSKWFDRLDAVLGHRPAFSGADTKHPADASLEVTVDDTEMDEQPGEVRARWVEAVRRTEGPSFNILRGSTYVCREHFKPEDFYTSPGGRIRIKQGAVPSKFLWNDWGKAFGSMKNDPEMYHDNPGGGSQVHAKRTRKRMSTVVPGDSQEMLPEDITEEALLTGAALKDHDYACHPSTGELEDASQRIQQLELQVLSLQSEIQQLAVKKQQQPLVFKLERWSKAQRTAQEMAIPHKKLPLIDEFFMFLCRVAAGLQEKTLSSIFEVSFSTVSRIIVTWTRYLYQILGSLPLWMTREQVQATTPENLQLYCPAVRLVLDCTEIHCEAASSLSQQSEIFSNCKNHTTFKGLIGVAPCGAITFVSKLYTASFSDTAMTQKSQILQLLQPGDGVMASRSFLIKKMLSEVGATLITPSLKKSTEVSVEDAQKTEAIARLRVLAERAVRRVKEYCILDGPVPLSMAGSVNELWLICCVMSNYQEPLIIKGDKSTSL</sequence>
<accession>A0ACB8WKD1</accession>
<evidence type="ECO:0000313" key="2">
    <source>
        <dbReference type="Proteomes" id="UP000831701"/>
    </source>
</evidence>
<proteinExistence type="predicted"/>
<evidence type="ECO:0000313" key="1">
    <source>
        <dbReference type="EMBL" id="KAI3368219.1"/>
    </source>
</evidence>
<protein>
    <submittedName>
        <fullName evidence="1">Uncharacterized protein</fullName>
    </submittedName>
</protein>